<feature type="transmembrane region" description="Helical" evidence="8">
    <location>
        <begin position="59"/>
        <end position="81"/>
    </location>
</feature>
<keyword evidence="4 8" id="KW-0812">Transmembrane</keyword>
<feature type="transmembrane region" description="Helical" evidence="8">
    <location>
        <begin position="230"/>
        <end position="251"/>
    </location>
</feature>
<gene>
    <name evidence="9" type="ORF">C9940_02370</name>
</gene>
<dbReference type="AlphaFoldDB" id="A0A2T4CY08"/>
<dbReference type="GO" id="GO:0005385">
    <property type="term" value="F:zinc ion transmembrane transporter activity"/>
    <property type="evidence" value="ECO:0007669"/>
    <property type="project" value="TreeGrafter"/>
</dbReference>
<feature type="transmembrane region" description="Helical" evidence="8">
    <location>
        <begin position="257"/>
        <end position="279"/>
    </location>
</feature>
<feature type="transmembrane region" description="Helical" evidence="8">
    <location>
        <begin position="291"/>
        <end position="309"/>
    </location>
</feature>
<dbReference type="Pfam" id="PF02535">
    <property type="entry name" value="Zip"/>
    <property type="match status" value="1"/>
</dbReference>
<comment type="subcellular location">
    <subcellularLocation>
        <location evidence="1">Cell membrane</location>
        <topology evidence="1">Multi-pass membrane protein</topology>
    </subcellularLocation>
</comment>
<dbReference type="InterPro" id="IPR003689">
    <property type="entry name" value="ZIP"/>
</dbReference>
<accession>A0A2T4CY08</accession>
<keyword evidence="6 8" id="KW-1133">Transmembrane helix</keyword>
<name>A0A2T4CY08_9GAMM</name>
<feature type="transmembrane region" description="Helical" evidence="8">
    <location>
        <begin position="93"/>
        <end position="113"/>
    </location>
</feature>
<dbReference type="EMBL" id="PYVN01000016">
    <property type="protein sequence ID" value="PTB86453.1"/>
    <property type="molecule type" value="Genomic_DNA"/>
</dbReference>
<evidence type="ECO:0000256" key="3">
    <source>
        <dbReference type="ARBA" id="ARBA00022475"/>
    </source>
</evidence>
<protein>
    <recommendedName>
        <fullName evidence="10">ZIP family metal transporter</fullName>
    </recommendedName>
</protein>
<evidence type="ECO:0000256" key="7">
    <source>
        <dbReference type="ARBA" id="ARBA00023136"/>
    </source>
</evidence>
<comment type="similarity">
    <text evidence="2">Belongs to the ZIP transporter (TC 2.A.5) family.</text>
</comment>
<dbReference type="GO" id="GO:0005886">
    <property type="term" value="C:plasma membrane"/>
    <property type="evidence" value="ECO:0007669"/>
    <property type="project" value="UniProtKB-SubCell"/>
</dbReference>
<dbReference type="PANTHER" id="PTHR11040">
    <property type="entry name" value="ZINC/IRON TRANSPORTER"/>
    <property type="match status" value="1"/>
</dbReference>
<feature type="transmembrane region" description="Helical" evidence="8">
    <location>
        <begin position="125"/>
        <end position="148"/>
    </location>
</feature>
<feature type="transmembrane region" description="Helical" evidence="8">
    <location>
        <begin position="196"/>
        <end position="218"/>
    </location>
</feature>
<evidence type="ECO:0000256" key="1">
    <source>
        <dbReference type="ARBA" id="ARBA00004651"/>
    </source>
</evidence>
<evidence type="ECO:0000256" key="6">
    <source>
        <dbReference type="ARBA" id="ARBA00022989"/>
    </source>
</evidence>
<sequence length="310" mass="32085">MQQAIKQTLSAFFISWRTQFNSRPVISILLLVSIAGLAILFLMNLLYRQSTVDPQFLKWALIGGGVGALSTALGAAPGLFVKKLPAVTEDTMLGMAAGMMLGASFFSLILPGIEVGTALTGNAVSGVVIIIFGMIGGVVLMLGLDYYLPHEHQHLGPCGAGHQQVGRVGLFVLAIALHNFPEGMAIGVSYTNGNLAVGIPLTAAIALQNIPEGLAVVLALRRINISSGKAVVIAAATGLVEPVGAVMGIFLSSGLPVSYPLGLGIAAGAMIFVVSHEVIPETHRNGHQTRATVGLMGGLFAIMLIDTLLG</sequence>
<evidence type="ECO:0000256" key="8">
    <source>
        <dbReference type="SAM" id="Phobius"/>
    </source>
</evidence>
<keyword evidence="5" id="KW-0862">Zinc</keyword>
<proteinExistence type="inferred from homology"/>
<feature type="transmembrane region" description="Helical" evidence="8">
    <location>
        <begin position="25"/>
        <end position="47"/>
    </location>
</feature>
<keyword evidence="7 8" id="KW-0472">Membrane</keyword>
<evidence type="ECO:0000256" key="5">
    <source>
        <dbReference type="ARBA" id="ARBA00022833"/>
    </source>
</evidence>
<evidence type="ECO:0000313" key="9">
    <source>
        <dbReference type="EMBL" id="PTB86453.1"/>
    </source>
</evidence>
<evidence type="ECO:0000256" key="4">
    <source>
        <dbReference type="ARBA" id="ARBA00022692"/>
    </source>
</evidence>
<reference evidence="9" key="1">
    <citation type="submission" date="2018-03" db="EMBL/GenBank/DDBJ databases">
        <title>Cross-interface Injection: A General Nanoliter Liquid Handling Method Applied to Single Cells Genome Amplification Automated Nanoliter Liquid Handling Applied to Single Cell Multiple Displacement Amplification.</title>
        <authorList>
            <person name="Yun J."/>
            <person name="Xu P."/>
            <person name="Xu J."/>
            <person name="Dai X."/>
            <person name="Wang Y."/>
            <person name="Zheng X."/>
            <person name="Cao C."/>
            <person name="Yi Q."/>
            <person name="Zhu Y."/>
            <person name="Wang L."/>
            <person name="Dong Z."/>
            <person name="Huang Y."/>
            <person name="Huang L."/>
            <person name="Du W."/>
        </authorList>
    </citation>
    <scope>NUCLEOTIDE SEQUENCE [LARGE SCALE GENOMIC DNA]</scope>
    <source>
        <strain evidence="9">Z-D3-2</strain>
    </source>
</reference>
<dbReference type="PANTHER" id="PTHR11040:SF211">
    <property type="entry name" value="ZINC TRANSPORTER ZIP11"/>
    <property type="match status" value="1"/>
</dbReference>
<evidence type="ECO:0000256" key="2">
    <source>
        <dbReference type="ARBA" id="ARBA00006939"/>
    </source>
</evidence>
<comment type="caution">
    <text evidence="9">The sequence shown here is derived from an EMBL/GenBank/DDBJ whole genome shotgun (WGS) entry which is preliminary data.</text>
</comment>
<evidence type="ECO:0008006" key="10">
    <source>
        <dbReference type="Google" id="ProtNLM"/>
    </source>
</evidence>
<keyword evidence="3" id="KW-1003">Cell membrane</keyword>
<organism evidence="9">
    <name type="scientific">Pseudidiomarina aestuarii</name>
    <dbReference type="NCBI Taxonomy" id="624146"/>
    <lineage>
        <taxon>Bacteria</taxon>
        <taxon>Pseudomonadati</taxon>
        <taxon>Pseudomonadota</taxon>
        <taxon>Gammaproteobacteria</taxon>
        <taxon>Alteromonadales</taxon>
        <taxon>Idiomarinaceae</taxon>
        <taxon>Pseudidiomarina</taxon>
    </lineage>
</organism>